<accession>W2WQD0</accession>
<dbReference type="AlphaFoldDB" id="W2WQD0"/>
<organism evidence="1 2">
    <name type="scientific">Phytophthora nicotianae CJ01A1</name>
    <dbReference type="NCBI Taxonomy" id="1317063"/>
    <lineage>
        <taxon>Eukaryota</taxon>
        <taxon>Sar</taxon>
        <taxon>Stramenopiles</taxon>
        <taxon>Oomycota</taxon>
        <taxon>Peronosporomycetes</taxon>
        <taxon>Peronosporales</taxon>
        <taxon>Peronosporaceae</taxon>
        <taxon>Phytophthora</taxon>
    </lineage>
</organism>
<proteinExistence type="predicted"/>
<evidence type="ECO:0000313" key="1">
    <source>
        <dbReference type="EMBL" id="ETP12721.1"/>
    </source>
</evidence>
<evidence type="ECO:0000313" key="2">
    <source>
        <dbReference type="Proteomes" id="UP000018958"/>
    </source>
</evidence>
<dbReference type="Proteomes" id="UP000018958">
    <property type="component" value="Unassembled WGS sequence"/>
</dbReference>
<reference evidence="1 2" key="1">
    <citation type="submission" date="2013-11" db="EMBL/GenBank/DDBJ databases">
        <title>The Genome Sequence of Phytophthora parasitica CJ01A1.</title>
        <authorList>
            <consortium name="The Broad Institute Genomics Platform"/>
            <person name="Russ C."/>
            <person name="Tyler B."/>
            <person name="Panabieres F."/>
            <person name="Shan W."/>
            <person name="Tripathy S."/>
            <person name="Grunwald N."/>
            <person name="Machado M."/>
            <person name="Johnson C.S."/>
            <person name="Walker B."/>
            <person name="Young S.K."/>
            <person name="Zeng Q."/>
            <person name="Gargeya S."/>
            <person name="Fitzgerald M."/>
            <person name="Haas B."/>
            <person name="Abouelleil A."/>
            <person name="Allen A.W."/>
            <person name="Alvarado L."/>
            <person name="Arachchi H.M."/>
            <person name="Berlin A.M."/>
            <person name="Chapman S.B."/>
            <person name="Gainer-Dewar J."/>
            <person name="Goldberg J."/>
            <person name="Griggs A."/>
            <person name="Gujja S."/>
            <person name="Hansen M."/>
            <person name="Howarth C."/>
            <person name="Imamovic A."/>
            <person name="Ireland A."/>
            <person name="Larimer J."/>
            <person name="McCowan C."/>
            <person name="Murphy C."/>
            <person name="Pearson M."/>
            <person name="Poon T.W."/>
            <person name="Priest M."/>
            <person name="Roberts A."/>
            <person name="Saif S."/>
            <person name="Shea T."/>
            <person name="Sisk P."/>
            <person name="Sykes S."/>
            <person name="Wortman J."/>
            <person name="Nusbaum C."/>
            <person name="Birren B."/>
        </authorList>
    </citation>
    <scope>NUCLEOTIDE SEQUENCE [LARGE SCALE GENOMIC DNA]</scope>
    <source>
        <strain evidence="1 2">CJ01A1</strain>
    </source>
</reference>
<protein>
    <submittedName>
        <fullName evidence="1">Uncharacterized protein</fullName>
    </submittedName>
</protein>
<name>W2WQD0_PHYNI</name>
<comment type="caution">
    <text evidence="1">The sequence shown here is derived from an EMBL/GenBank/DDBJ whole genome shotgun (WGS) entry which is preliminary data.</text>
</comment>
<dbReference type="EMBL" id="ANIX01002344">
    <property type="protein sequence ID" value="ETP12721.1"/>
    <property type="molecule type" value="Genomic_DNA"/>
</dbReference>
<sequence length="51" mass="5703">MSILYSDFGLHLSADATAMELAHHHQYSFLLVSNSTLPYVLLRLSIGQQIV</sequence>
<gene>
    <name evidence="1" type="ORF">F441_11947</name>
</gene>